<dbReference type="Gene3D" id="3.40.190.10">
    <property type="entry name" value="Periplasmic binding protein-like II"/>
    <property type="match status" value="2"/>
</dbReference>
<dbReference type="Proteomes" id="UP001500280">
    <property type="component" value="Unassembled WGS sequence"/>
</dbReference>
<evidence type="ECO:0000256" key="1">
    <source>
        <dbReference type="ARBA" id="ARBA00004196"/>
    </source>
</evidence>
<feature type="chain" id="PRO_5045163553" evidence="5">
    <location>
        <begin position="32"/>
        <end position="472"/>
    </location>
</feature>
<protein>
    <submittedName>
        <fullName evidence="6">N-acetylglucosamine/diacetylchitobiose ABC transporter substrate-binding protein</fullName>
    </submittedName>
</protein>
<accession>A0ABP4U2L0</accession>
<dbReference type="PROSITE" id="PS51318">
    <property type="entry name" value="TAT"/>
    <property type="match status" value="1"/>
</dbReference>
<proteinExistence type="inferred from homology"/>
<dbReference type="EMBL" id="BAAANF010000017">
    <property type="protein sequence ID" value="GAA1698098.1"/>
    <property type="molecule type" value="Genomic_DNA"/>
</dbReference>
<evidence type="ECO:0000256" key="2">
    <source>
        <dbReference type="ARBA" id="ARBA00008520"/>
    </source>
</evidence>
<comment type="similarity">
    <text evidence="2">Belongs to the bacterial solute-binding protein 1 family.</text>
</comment>
<gene>
    <name evidence="6" type="primary">ngcE_1</name>
    <name evidence="6" type="ORF">GCM10009745_50520</name>
</gene>
<dbReference type="InterPro" id="IPR006311">
    <property type="entry name" value="TAT_signal"/>
</dbReference>
<keyword evidence="7" id="KW-1185">Reference proteome</keyword>
<dbReference type="PANTHER" id="PTHR43649:SF31">
    <property type="entry name" value="SN-GLYCEROL-3-PHOSPHATE-BINDING PERIPLASMIC PROTEIN UGPB"/>
    <property type="match status" value="1"/>
</dbReference>
<evidence type="ECO:0000256" key="3">
    <source>
        <dbReference type="ARBA" id="ARBA00022448"/>
    </source>
</evidence>
<evidence type="ECO:0000256" key="5">
    <source>
        <dbReference type="SAM" id="SignalP"/>
    </source>
</evidence>
<reference evidence="7" key="1">
    <citation type="journal article" date="2019" name="Int. J. Syst. Evol. Microbiol.">
        <title>The Global Catalogue of Microorganisms (GCM) 10K type strain sequencing project: providing services to taxonomists for standard genome sequencing and annotation.</title>
        <authorList>
            <consortium name="The Broad Institute Genomics Platform"/>
            <consortium name="The Broad Institute Genome Sequencing Center for Infectious Disease"/>
            <person name="Wu L."/>
            <person name="Ma J."/>
        </authorList>
    </citation>
    <scope>NUCLEOTIDE SEQUENCE [LARGE SCALE GENOMIC DNA]</scope>
    <source>
        <strain evidence="7">JCM 14307</strain>
    </source>
</reference>
<comment type="subcellular location">
    <subcellularLocation>
        <location evidence="1">Cell envelope</location>
    </subcellularLocation>
</comment>
<dbReference type="SUPFAM" id="SSF53850">
    <property type="entry name" value="Periplasmic binding protein-like II"/>
    <property type="match status" value="1"/>
</dbReference>
<dbReference type="RefSeq" id="WP_344156786.1">
    <property type="nucleotide sequence ID" value="NZ_BAAANF010000017.1"/>
</dbReference>
<comment type="caution">
    <text evidence="6">The sequence shown here is derived from an EMBL/GenBank/DDBJ whole genome shotgun (WGS) entry which is preliminary data.</text>
</comment>
<dbReference type="Pfam" id="PF01547">
    <property type="entry name" value="SBP_bac_1"/>
    <property type="match status" value="1"/>
</dbReference>
<dbReference type="PANTHER" id="PTHR43649">
    <property type="entry name" value="ARABINOSE-BINDING PROTEIN-RELATED"/>
    <property type="match status" value="1"/>
</dbReference>
<dbReference type="NCBIfam" id="TIGR03851">
    <property type="entry name" value="chitin_NgcE"/>
    <property type="match status" value="1"/>
</dbReference>
<dbReference type="InterPro" id="IPR006059">
    <property type="entry name" value="SBP"/>
</dbReference>
<keyword evidence="4 5" id="KW-0732">Signal</keyword>
<feature type="signal peptide" evidence="5">
    <location>
        <begin position="1"/>
        <end position="31"/>
    </location>
</feature>
<organism evidence="6 7">
    <name type="scientific">Kribbella yunnanensis</name>
    <dbReference type="NCBI Taxonomy" id="190194"/>
    <lineage>
        <taxon>Bacteria</taxon>
        <taxon>Bacillati</taxon>
        <taxon>Actinomycetota</taxon>
        <taxon>Actinomycetes</taxon>
        <taxon>Propionibacteriales</taxon>
        <taxon>Kribbellaceae</taxon>
        <taxon>Kribbella</taxon>
    </lineage>
</organism>
<evidence type="ECO:0000313" key="7">
    <source>
        <dbReference type="Proteomes" id="UP001500280"/>
    </source>
</evidence>
<keyword evidence="3" id="KW-0813">Transport</keyword>
<dbReference type="InterPro" id="IPR050490">
    <property type="entry name" value="Bact_solute-bd_prot1"/>
</dbReference>
<evidence type="ECO:0000256" key="4">
    <source>
        <dbReference type="ARBA" id="ARBA00022729"/>
    </source>
</evidence>
<dbReference type="InterPro" id="IPR022386">
    <property type="entry name" value="Chitin_NgcE"/>
</dbReference>
<evidence type="ECO:0000313" key="6">
    <source>
        <dbReference type="EMBL" id="GAA1698098.1"/>
    </source>
</evidence>
<name>A0ABP4U2L0_9ACTN</name>
<sequence>MTTPNPLSRRLFLQRAAVGTLLATGGSTLLAACASGGGDENTGGGGASKTAENPFGVKAEDPLDVVIFKGGYGDDYAKFHESLYKEKFAASAIKHTGTTEITPQLQPRFNGGNPPDVIDNSGAKLLPVSTLASTNQLADLTPLFDAASIDDPNIKVKDSVEPITLEAAELNGKPLILNYVLTVYGLWYNKALFEKNGWQPAKTWAEFLTLCDTIQKAGIAPLAHQGKYPYYIGQVLLDMAVKHGGVEVIKAIDSLQPNAWMHPSIKAAAEALLELKKKGYILKGTEGLDHIQSQTAWNQGKAAFIPSGSWLENEQKPVAPKDFLTTVTYTPLLDGAKLPVDCTEIAAGEGFIVPEKAKNRAGGLEYLRLMLSKKGAGKFTELTGSPTVVKGAAEGLKLSPGAESSSALIKSGGENNWSTYFATWYAPMNDPLYAIVGELVADRITSDEFQKRAQKLADDTAKDPKTVKRTRS</sequence>